<proteinExistence type="predicted"/>
<gene>
    <name evidence="1" type="ORF">GMARGA_LOCUS4686</name>
</gene>
<sequence length="46" mass="5366">MNDQEEQIIILKIEIKYKKPKVKEIPNKVKSRNSAIKPSEIPMTSQ</sequence>
<evidence type="ECO:0000313" key="1">
    <source>
        <dbReference type="EMBL" id="CAG8553850.1"/>
    </source>
</evidence>
<dbReference type="EMBL" id="CAJVQB010001869">
    <property type="protein sequence ID" value="CAG8553850.1"/>
    <property type="molecule type" value="Genomic_DNA"/>
</dbReference>
<organism evidence="1 2">
    <name type="scientific">Gigaspora margarita</name>
    <dbReference type="NCBI Taxonomy" id="4874"/>
    <lineage>
        <taxon>Eukaryota</taxon>
        <taxon>Fungi</taxon>
        <taxon>Fungi incertae sedis</taxon>
        <taxon>Mucoromycota</taxon>
        <taxon>Glomeromycotina</taxon>
        <taxon>Glomeromycetes</taxon>
        <taxon>Diversisporales</taxon>
        <taxon>Gigasporaceae</taxon>
        <taxon>Gigaspora</taxon>
    </lineage>
</organism>
<feature type="non-terminal residue" evidence="1">
    <location>
        <position position="46"/>
    </location>
</feature>
<accession>A0ABN7UB56</accession>
<dbReference type="Proteomes" id="UP000789901">
    <property type="component" value="Unassembled WGS sequence"/>
</dbReference>
<comment type="caution">
    <text evidence="1">The sequence shown here is derived from an EMBL/GenBank/DDBJ whole genome shotgun (WGS) entry which is preliminary data.</text>
</comment>
<keyword evidence="2" id="KW-1185">Reference proteome</keyword>
<evidence type="ECO:0000313" key="2">
    <source>
        <dbReference type="Proteomes" id="UP000789901"/>
    </source>
</evidence>
<reference evidence="1 2" key="1">
    <citation type="submission" date="2021-06" db="EMBL/GenBank/DDBJ databases">
        <authorList>
            <person name="Kallberg Y."/>
            <person name="Tangrot J."/>
            <person name="Rosling A."/>
        </authorList>
    </citation>
    <scope>NUCLEOTIDE SEQUENCE [LARGE SCALE GENOMIC DNA]</scope>
    <source>
        <strain evidence="1 2">120-4 pot B 10/14</strain>
    </source>
</reference>
<protein>
    <submittedName>
        <fullName evidence="1">27701_t:CDS:1</fullName>
    </submittedName>
</protein>
<name>A0ABN7UB56_GIGMA</name>